<evidence type="ECO:0000256" key="1">
    <source>
        <dbReference type="ARBA" id="ARBA00004613"/>
    </source>
</evidence>
<evidence type="ECO:0000256" key="8">
    <source>
        <dbReference type="PIRSR" id="PIRSR001849-50"/>
    </source>
</evidence>
<keyword evidence="10" id="KW-1185">Reference proteome</keyword>
<comment type="similarity">
    <text evidence="2">Belongs to the guanylin family.</text>
</comment>
<dbReference type="InterPro" id="IPR036382">
    <property type="entry name" value="Guanylin_sf"/>
</dbReference>
<dbReference type="InterPro" id="IPR000879">
    <property type="entry name" value="Guanylin"/>
</dbReference>
<evidence type="ECO:0000256" key="5">
    <source>
        <dbReference type="ARBA" id="ARBA00023157"/>
    </source>
</evidence>
<dbReference type="PANTHER" id="PTHR11318">
    <property type="entry name" value="GUANYLIN FAMILY MEMBER"/>
    <property type="match status" value="1"/>
</dbReference>
<feature type="non-terminal residue" evidence="9">
    <location>
        <position position="85"/>
    </location>
</feature>
<comment type="function">
    <text evidence="6">Endogenous activator of intestinal guanylate cyclase. It stimulates this enzyme through the same receptor binding region as the heat-stable enterotoxins. May be a potent physiological regulator of intestinal fluid and electrolyte transport. May be an autocrine/paracrine regulator of intestinal salt and water transport.</text>
</comment>
<dbReference type="PANTHER" id="PTHR11318:SF4">
    <property type="entry name" value="GUANYLATE CYCLASE ACTIVATOR 2B"/>
    <property type="match status" value="1"/>
</dbReference>
<evidence type="ECO:0000256" key="3">
    <source>
        <dbReference type="ARBA" id="ARBA00022525"/>
    </source>
</evidence>
<protein>
    <recommendedName>
        <fullName evidence="7">Guanylate cyclase activator 2B</fullName>
    </recommendedName>
</protein>
<reference evidence="9 10" key="1">
    <citation type="submission" date="2019-09" db="EMBL/GenBank/DDBJ databases">
        <title>Bird 10,000 Genomes (B10K) Project - Family phase.</title>
        <authorList>
            <person name="Zhang G."/>
        </authorList>
    </citation>
    <scope>NUCLEOTIDE SEQUENCE [LARGE SCALE GENOMIC DNA]</scope>
    <source>
        <strain evidence="9">B10K-DU-029-46</strain>
    </source>
</reference>
<dbReference type="SUPFAM" id="SSF89890">
    <property type="entry name" value="Proguanylin"/>
    <property type="match status" value="1"/>
</dbReference>
<dbReference type="Gene3D" id="3.90.1450.10">
    <property type="entry name" value="Guanylin"/>
    <property type="match status" value="1"/>
</dbReference>
<name>A0A7L3LNS5_9CHAR</name>
<dbReference type="Pfam" id="PF02058">
    <property type="entry name" value="Guanylin"/>
    <property type="match status" value="1"/>
</dbReference>
<dbReference type="AlphaFoldDB" id="A0A7L3LNS5"/>
<dbReference type="EMBL" id="VZTY01021496">
    <property type="protein sequence ID" value="NXU54730.1"/>
    <property type="molecule type" value="Genomic_DNA"/>
</dbReference>
<evidence type="ECO:0000256" key="7">
    <source>
        <dbReference type="ARBA" id="ARBA00041176"/>
    </source>
</evidence>
<keyword evidence="3" id="KW-0964">Secreted</keyword>
<feature type="disulfide bond" evidence="8">
    <location>
        <begin position="38"/>
        <end position="51"/>
    </location>
</feature>
<evidence type="ECO:0000256" key="4">
    <source>
        <dbReference type="ARBA" id="ARBA00022729"/>
    </source>
</evidence>
<dbReference type="OrthoDB" id="9926421at2759"/>
<feature type="disulfide bond" evidence="8">
    <location>
        <begin position="73"/>
        <end position="81"/>
    </location>
</feature>
<accession>A0A7L3LNS5</accession>
<evidence type="ECO:0000256" key="2">
    <source>
        <dbReference type="ARBA" id="ARBA00009883"/>
    </source>
</evidence>
<gene>
    <name evidence="9" type="primary">Guca2a</name>
    <name evidence="9" type="ORF">TURVEL_R02608</name>
</gene>
<comment type="subcellular location">
    <subcellularLocation>
        <location evidence="1">Secreted</location>
    </subcellularLocation>
</comment>
<keyword evidence="5 8" id="KW-1015">Disulfide bond</keyword>
<dbReference type="PIRSF" id="PIRSF001849">
    <property type="entry name" value="Guanylin"/>
    <property type="match status" value="1"/>
</dbReference>
<evidence type="ECO:0000313" key="9">
    <source>
        <dbReference type="EMBL" id="NXU54730.1"/>
    </source>
</evidence>
<dbReference type="GO" id="GO:0030250">
    <property type="term" value="F:guanylate cyclase activator activity"/>
    <property type="evidence" value="ECO:0007669"/>
    <property type="project" value="InterPro"/>
</dbReference>
<keyword evidence="4" id="KW-0732">Signal</keyword>
<proteinExistence type="inferred from homology"/>
<evidence type="ECO:0000256" key="6">
    <source>
        <dbReference type="ARBA" id="ARBA00037765"/>
    </source>
</evidence>
<evidence type="ECO:0000313" key="10">
    <source>
        <dbReference type="Proteomes" id="UP000582182"/>
    </source>
</evidence>
<feature type="disulfide bond" evidence="8">
    <location>
        <begin position="76"/>
        <end position="84"/>
    </location>
</feature>
<dbReference type="Proteomes" id="UP000582182">
    <property type="component" value="Unassembled WGS sequence"/>
</dbReference>
<comment type="caution">
    <text evidence="9">The sequence shown here is derived from an EMBL/GenBank/DDBJ whole genome shotgun (WGS) entry which is preliminary data.</text>
</comment>
<dbReference type="GO" id="GO:0005576">
    <property type="term" value="C:extracellular region"/>
    <property type="evidence" value="ECO:0007669"/>
    <property type="project" value="UniProtKB-SubCell"/>
</dbReference>
<organism evidence="9 10">
    <name type="scientific">Turnix velox</name>
    <name type="common">Little buttonquail</name>
    <dbReference type="NCBI Taxonomy" id="2529409"/>
    <lineage>
        <taxon>Eukaryota</taxon>
        <taxon>Metazoa</taxon>
        <taxon>Chordata</taxon>
        <taxon>Craniata</taxon>
        <taxon>Vertebrata</taxon>
        <taxon>Euteleostomi</taxon>
        <taxon>Archelosauria</taxon>
        <taxon>Archosauria</taxon>
        <taxon>Dinosauria</taxon>
        <taxon>Saurischia</taxon>
        <taxon>Theropoda</taxon>
        <taxon>Coelurosauria</taxon>
        <taxon>Aves</taxon>
        <taxon>Neognathae</taxon>
        <taxon>Neoaves</taxon>
        <taxon>Charadriiformes</taxon>
        <taxon>Turnicidae</taxon>
        <taxon>Turnix</taxon>
    </lineage>
</organism>
<dbReference type="PRINTS" id="PR00774">
    <property type="entry name" value="GUANYLIN"/>
</dbReference>
<sequence length="85" mass="9682">QDGDFRFSLESMKLKELMDEKRHISPRMVIPVANSSPCEEKDLPVEFHPVCKREDASNIFERLRLAVQEDDLCEICANIACAGCI</sequence>
<feature type="non-terminal residue" evidence="9">
    <location>
        <position position="1"/>
    </location>
</feature>